<dbReference type="InterPro" id="IPR007138">
    <property type="entry name" value="ABM_dom"/>
</dbReference>
<name>A0A3S9ZJW0_STRGD</name>
<feature type="domain" description="ABM" evidence="1">
    <location>
        <begin position="129"/>
        <end position="196"/>
    </location>
</feature>
<gene>
    <name evidence="3" type="ORF">DDJ31_09330</name>
    <name evidence="2" type="ORF">ELQ87_29935</name>
</gene>
<evidence type="ECO:0000313" key="5">
    <source>
        <dbReference type="Proteomes" id="UP000501753"/>
    </source>
</evidence>
<dbReference type="InterPro" id="IPR011008">
    <property type="entry name" value="Dimeric_a/b-barrel"/>
</dbReference>
<dbReference type="AlphaFoldDB" id="A0A3S9ZJW0"/>
<evidence type="ECO:0000313" key="4">
    <source>
        <dbReference type="Proteomes" id="UP000271291"/>
    </source>
</evidence>
<reference evidence="2 4" key="2">
    <citation type="submission" date="2018-12" db="EMBL/GenBank/DDBJ databases">
        <title>Streptomyces griseoviridis F1-27 complete genome.</title>
        <authorList>
            <person name="Mariita R.M."/>
            <person name="Sello J.K."/>
        </authorList>
    </citation>
    <scope>NUCLEOTIDE SEQUENCE [LARGE SCALE GENOMIC DNA]</scope>
    <source>
        <strain evidence="2 4">F1-27</strain>
    </source>
</reference>
<dbReference type="KEGG" id="sgd:ELQ87_29935"/>
<keyword evidence="5" id="KW-1185">Reference proteome</keyword>
<sequence length="234" mass="26085">MTKRIDTYPDLTDPRVTAPFFSTWRVGTPERQRQAVEAIAHAWQSRPWPADTLLGYHVYTGLDGSTLLHYSQWASEQDYEAFVKVHRQERVDEIDTAVPGIERLGLGRFRRYRSLGQDGRGGRVPGCVVVVDVHFEGPDPDRQRAWVDAVADALAHDPEPAPGGVAAHFHLSTDGTRVLNYAEWESADAHADALAAPGEGVGSPTDRWRRVRDWPGRRSSTVGRYEHALGLVPD</sequence>
<dbReference type="EMBL" id="CP034687">
    <property type="protein sequence ID" value="AZS87979.1"/>
    <property type="molecule type" value="Genomic_DNA"/>
</dbReference>
<keyword evidence="2" id="KW-0503">Monooxygenase</keyword>
<dbReference type="SUPFAM" id="SSF54909">
    <property type="entry name" value="Dimeric alpha+beta barrel"/>
    <property type="match status" value="2"/>
</dbReference>
<dbReference type="Pfam" id="PF03992">
    <property type="entry name" value="ABM"/>
    <property type="match status" value="1"/>
</dbReference>
<reference evidence="3 5" key="1">
    <citation type="submission" date="2018-04" db="EMBL/GenBank/DDBJ databases">
        <title>Complete genome sequences of Streptomyces griseoviridis K61 and characterization of antagonistic properties of biological control agents.</title>
        <authorList>
            <person name="Mariita R.M."/>
            <person name="Sello J.K."/>
        </authorList>
    </citation>
    <scope>NUCLEOTIDE SEQUENCE [LARGE SCALE GENOMIC DNA]</scope>
    <source>
        <strain evidence="3 5">K61</strain>
    </source>
</reference>
<dbReference type="RefSeq" id="WP_127180766.1">
    <property type="nucleotide sequence ID" value="NZ_CP029078.1"/>
</dbReference>
<dbReference type="GO" id="GO:0004497">
    <property type="term" value="F:monooxygenase activity"/>
    <property type="evidence" value="ECO:0007669"/>
    <property type="project" value="UniProtKB-KW"/>
</dbReference>
<keyword evidence="2" id="KW-0560">Oxidoreductase</keyword>
<dbReference type="Gene3D" id="3.30.70.100">
    <property type="match status" value="2"/>
</dbReference>
<dbReference type="Proteomes" id="UP000501753">
    <property type="component" value="Chromosome"/>
</dbReference>
<evidence type="ECO:0000313" key="3">
    <source>
        <dbReference type="EMBL" id="QCN85169.1"/>
    </source>
</evidence>
<accession>A0A3S9ZJW0</accession>
<evidence type="ECO:0000313" key="2">
    <source>
        <dbReference type="EMBL" id="AZS87979.1"/>
    </source>
</evidence>
<protein>
    <submittedName>
        <fullName evidence="2">Antibiotic biosynthesis monooxygenase</fullName>
    </submittedName>
</protein>
<evidence type="ECO:0000259" key="1">
    <source>
        <dbReference type="Pfam" id="PF03992"/>
    </source>
</evidence>
<dbReference type="EMBL" id="CP029078">
    <property type="protein sequence ID" value="QCN85169.1"/>
    <property type="molecule type" value="Genomic_DNA"/>
</dbReference>
<dbReference type="OrthoDB" id="1493813at2"/>
<proteinExistence type="predicted"/>
<organism evidence="2 4">
    <name type="scientific">Streptomyces griseoviridis</name>
    <dbReference type="NCBI Taxonomy" id="45398"/>
    <lineage>
        <taxon>Bacteria</taxon>
        <taxon>Bacillati</taxon>
        <taxon>Actinomycetota</taxon>
        <taxon>Actinomycetes</taxon>
        <taxon>Kitasatosporales</taxon>
        <taxon>Streptomycetaceae</taxon>
        <taxon>Streptomyces</taxon>
    </lineage>
</organism>
<dbReference type="Proteomes" id="UP000271291">
    <property type="component" value="Chromosome"/>
</dbReference>